<evidence type="ECO:0000313" key="1">
    <source>
        <dbReference type="EMBL" id="SUK43682.1"/>
    </source>
</evidence>
<gene>
    <name evidence="1" type="ORF">NCTC5664_01315</name>
</gene>
<evidence type="ECO:0000313" key="2">
    <source>
        <dbReference type="Proteomes" id="UP000254502"/>
    </source>
</evidence>
<dbReference type="GO" id="GO:0004386">
    <property type="term" value="F:helicase activity"/>
    <property type="evidence" value="ECO:0007669"/>
    <property type="project" value="UniProtKB-KW"/>
</dbReference>
<proteinExistence type="predicted"/>
<dbReference type="AlphaFoldDB" id="A0A380DQ70"/>
<name>A0A380DQ70_STAAU</name>
<keyword evidence="1" id="KW-0378">Hydrolase</keyword>
<keyword evidence="1" id="KW-0547">Nucleotide-binding</keyword>
<organism evidence="1 2">
    <name type="scientific">Staphylococcus aureus</name>
    <dbReference type="NCBI Taxonomy" id="1280"/>
    <lineage>
        <taxon>Bacteria</taxon>
        <taxon>Bacillati</taxon>
        <taxon>Bacillota</taxon>
        <taxon>Bacilli</taxon>
        <taxon>Bacillales</taxon>
        <taxon>Staphylococcaceae</taxon>
        <taxon>Staphylococcus</taxon>
    </lineage>
</organism>
<keyword evidence="1" id="KW-0347">Helicase</keyword>
<reference evidence="1 2" key="1">
    <citation type="submission" date="2018-06" db="EMBL/GenBank/DDBJ databases">
        <authorList>
            <consortium name="Pathogen Informatics"/>
            <person name="Doyle S."/>
        </authorList>
    </citation>
    <scope>NUCLEOTIDE SEQUENCE [LARGE SCALE GENOMIC DNA]</scope>
    <source>
        <strain evidence="1 2">NCTC5664</strain>
    </source>
</reference>
<sequence length="60" mass="6960">MSRLLNDFNQSLHKGFIDKDISHKGNYTPKLLVNNKNEKVLSTIIDELQKCETFYFSVAL</sequence>
<protein>
    <submittedName>
        <fullName evidence="1">Helicase (Truncated)</fullName>
    </submittedName>
</protein>
<accession>A0A380DQ70</accession>
<dbReference type="Proteomes" id="UP000254502">
    <property type="component" value="Unassembled WGS sequence"/>
</dbReference>
<keyword evidence="1" id="KW-0067">ATP-binding</keyword>
<dbReference type="EMBL" id="UHAQ01000002">
    <property type="protein sequence ID" value="SUK43682.1"/>
    <property type="molecule type" value="Genomic_DNA"/>
</dbReference>